<evidence type="ECO:0008006" key="10">
    <source>
        <dbReference type="Google" id="ProtNLM"/>
    </source>
</evidence>
<evidence type="ECO:0000256" key="5">
    <source>
        <dbReference type="ARBA" id="ARBA00023136"/>
    </source>
</evidence>
<feature type="transmembrane region" description="Helical" evidence="7">
    <location>
        <begin position="190"/>
        <end position="208"/>
    </location>
</feature>
<feature type="transmembrane region" description="Helical" evidence="7">
    <location>
        <begin position="73"/>
        <end position="94"/>
    </location>
</feature>
<evidence type="ECO:0000256" key="4">
    <source>
        <dbReference type="ARBA" id="ARBA00022989"/>
    </source>
</evidence>
<keyword evidence="4 7" id="KW-1133">Transmembrane helix</keyword>
<sequence length="301" mass="34150">KTENPKNTENKKHKTQNTRKGNHGITSNPFLSFLFLIPLGIRRLLFSSSLYLKNPSVYRSKPWYFSEPRWKNFDFYTLIIALPIASFSEFFFFLTFSGHPTYRFAFFHQAFTLFLFWVFILLVISREHTDPLLINESFVFLFAGISFLIEFSVIGKGITGVFASVYDLLAGLTLLCAASCFYLSVKPAAFFAEFLLSFGLVLKGTWVLQTGLSLCRKMSVMLAKGDADVQCDLEEDGLRGVALMHFLFTVHAALVFVVTIVLFGLSSSNRNLRRGEASGPLLEELESETMQLRTLSELELE</sequence>
<feature type="transmembrane region" description="Helical" evidence="7">
    <location>
        <begin position="106"/>
        <end position="125"/>
    </location>
</feature>
<feature type="compositionally biased region" description="Basic residues" evidence="6">
    <location>
        <begin position="11"/>
        <end position="22"/>
    </location>
</feature>
<proteinExistence type="inferred from homology"/>
<dbReference type="EMBL" id="PKMF04000730">
    <property type="protein sequence ID" value="KAK7820639.1"/>
    <property type="molecule type" value="Genomic_DNA"/>
</dbReference>
<feature type="transmembrane region" description="Helical" evidence="7">
    <location>
        <begin position="242"/>
        <end position="265"/>
    </location>
</feature>
<gene>
    <name evidence="8" type="ORF">CFP56_038645</name>
</gene>
<comment type="caution">
    <text evidence="8">The sequence shown here is derived from an EMBL/GenBank/DDBJ whole genome shotgun (WGS) entry which is preliminary data.</text>
</comment>
<dbReference type="Pfam" id="PF04819">
    <property type="entry name" value="DUF716"/>
    <property type="match status" value="1"/>
</dbReference>
<evidence type="ECO:0000256" key="2">
    <source>
        <dbReference type="ARBA" id="ARBA00006948"/>
    </source>
</evidence>
<dbReference type="Proteomes" id="UP000237347">
    <property type="component" value="Unassembled WGS sequence"/>
</dbReference>
<evidence type="ECO:0000256" key="1">
    <source>
        <dbReference type="ARBA" id="ARBA00004141"/>
    </source>
</evidence>
<feature type="compositionally biased region" description="Basic and acidic residues" evidence="6">
    <location>
        <begin position="1"/>
        <end position="10"/>
    </location>
</feature>
<evidence type="ECO:0000256" key="6">
    <source>
        <dbReference type="SAM" id="MobiDB-lite"/>
    </source>
</evidence>
<dbReference type="PANTHER" id="PTHR47830">
    <property type="entry name" value="OS11G0534100 PROTEIN"/>
    <property type="match status" value="1"/>
</dbReference>
<dbReference type="AlphaFoldDB" id="A0AAW0J1B8"/>
<dbReference type="GO" id="GO:0016020">
    <property type="term" value="C:membrane"/>
    <property type="evidence" value="ECO:0007669"/>
    <property type="project" value="UniProtKB-SubCell"/>
</dbReference>
<comment type="subcellular location">
    <subcellularLocation>
        <location evidence="1">Membrane</location>
        <topology evidence="1">Multi-pass membrane protein</topology>
    </subcellularLocation>
</comment>
<feature type="transmembrane region" description="Helical" evidence="7">
    <location>
        <begin position="30"/>
        <end position="52"/>
    </location>
</feature>
<keyword evidence="9" id="KW-1185">Reference proteome</keyword>
<accession>A0AAW0J1B8</accession>
<name>A0AAW0J1B8_QUESU</name>
<reference evidence="8 9" key="1">
    <citation type="journal article" date="2018" name="Sci. Data">
        <title>The draft genome sequence of cork oak.</title>
        <authorList>
            <person name="Ramos A.M."/>
            <person name="Usie A."/>
            <person name="Barbosa P."/>
            <person name="Barros P.M."/>
            <person name="Capote T."/>
            <person name="Chaves I."/>
            <person name="Simoes F."/>
            <person name="Abreu I."/>
            <person name="Carrasquinho I."/>
            <person name="Faro C."/>
            <person name="Guimaraes J.B."/>
            <person name="Mendonca D."/>
            <person name="Nobrega F."/>
            <person name="Rodrigues L."/>
            <person name="Saibo N.J.M."/>
            <person name="Varela M.C."/>
            <person name="Egas C."/>
            <person name="Matos J."/>
            <person name="Miguel C.M."/>
            <person name="Oliveira M.M."/>
            <person name="Ricardo C.P."/>
            <person name="Goncalves S."/>
        </authorList>
    </citation>
    <scope>NUCLEOTIDE SEQUENCE [LARGE SCALE GENOMIC DNA]</scope>
    <source>
        <strain evidence="9">cv. HL8</strain>
    </source>
</reference>
<organism evidence="8 9">
    <name type="scientific">Quercus suber</name>
    <name type="common">Cork oak</name>
    <dbReference type="NCBI Taxonomy" id="58331"/>
    <lineage>
        <taxon>Eukaryota</taxon>
        <taxon>Viridiplantae</taxon>
        <taxon>Streptophyta</taxon>
        <taxon>Embryophyta</taxon>
        <taxon>Tracheophyta</taxon>
        <taxon>Spermatophyta</taxon>
        <taxon>Magnoliopsida</taxon>
        <taxon>eudicotyledons</taxon>
        <taxon>Gunneridae</taxon>
        <taxon>Pentapetalae</taxon>
        <taxon>rosids</taxon>
        <taxon>fabids</taxon>
        <taxon>Fagales</taxon>
        <taxon>Fagaceae</taxon>
        <taxon>Quercus</taxon>
    </lineage>
</organism>
<dbReference type="InterPro" id="IPR006904">
    <property type="entry name" value="DUF716"/>
</dbReference>
<keyword evidence="3 7" id="KW-0812">Transmembrane</keyword>
<evidence type="ECO:0000313" key="9">
    <source>
        <dbReference type="Proteomes" id="UP000237347"/>
    </source>
</evidence>
<dbReference type="PANTHER" id="PTHR47830:SF2">
    <property type="entry name" value="PROTEIN, PUTATIVE-RELATED"/>
    <property type="match status" value="1"/>
</dbReference>
<feature type="transmembrane region" description="Helical" evidence="7">
    <location>
        <begin position="137"/>
        <end position="155"/>
    </location>
</feature>
<evidence type="ECO:0000256" key="7">
    <source>
        <dbReference type="SAM" id="Phobius"/>
    </source>
</evidence>
<feature type="region of interest" description="Disordered" evidence="6">
    <location>
        <begin position="1"/>
        <end position="23"/>
    </location>
</feature>
<keyword evidence="5 7" id="KW-0472">Membrane</keyword>
<evidence type="ECO:0000256" key="3">
    <source>
        <dbReference type="ARBA" id="ARBA00022692"/>
    </source>
</evidence>
<comment type="similarity">
    <text evidence="2">Belongs to the TMEM45 family.</text>
</comment>
<protein>
    <recommendedName>
        <fullName evidence="10">Transmembrane protein</fullName>
    </recommendedName>
</protein>
<feature type="non-terminal residue" evidence="8">
    <location>
        <position position="1"/>
    </location>
</feature>
<evidence type="ECO:0000313" key="8">
    <source>
        <dbReference type="EMBL" id="KAK7820639.1"/>
    </source>
</evidence>
<feature type="transmembrane region" description="Helical" evidence="7">
    <location>
        <begin position="161"/>
        <end position="183"/>
    </location>
</feature>